<evidence type="ECO:0000256" key="2">
    <source>
        <dbReference type="SAM" id="Phobius"/>
    </source>
</evidence>
<dbReference type="Proteomes" id="UP000294829">
    <property type="component" value="Unassembled WGS sequence"/>
</dbReference>
<evidence type="ECO:0000313" key="4">
    <source>
        <dbReference type="Proteomes" id="UP000294829"/>
    </source>
</evidence>
<dbReference type="RefSeq" id="WP_133324767.1">
    <property type="nucleotide sequence ID" value="NZ_SMYL01000001.1"/>
</dbReference>
<dbReference type="AlphaFoldDB" id="A0A4R5W598"/>
<gene>
    <name evidence="3" type="ORF">E2I14_01595</name>
</gene>
<accession>A0A4R5W598</accession>
<proteinExistence type="predicted"/>
<evidence type="ECO:0000256" key="1">
    <source>
        <dbReference type="SAM" id="Coils"/>
    </source>
</evidence>
<name>A0A4R5W598_9BURK</name>
<protein>
    <submittedName>
        <fullName evidence="3">Uncharacterized protein</fullName>
    </submittedName>
</protein>
<comment type="caution">
    <text evidence="3">The sequence shown here is derived from an EMBL/GenBank/DDBJ whole genome shotgun (WGS) entry which is preliminary data.</text>
</comment>
<evidence type="ECO:0000313" key="3">
    <source>
        <dbReference type="EMBL" id="TDK68267.1"/>
    </source>
</evidence>
<organism evidence="3 4">
    <name type="scientific">Sapientia aquatica</name>
    <dbReference type="NCBI Taxonomy" id="1549640"/>
    <lineage>
        <taxon>Bacteria</taxon>
        <taxon>Pseudomonadati</taxon>
        <taxon>Pseudomonadota</taxon>
        <taxon>Betaproteobacteria</taxon>
        <taxon>Burkholderiales</taxon>
        <taxon>Oxalobacteraceae</taxon>
        <taxon>Sapientia</taxon>
    </lineage>
</organism>
<dbReference type="EMBL" id="SMYL01000001">
    <property type="protein sequence ID" value="TDK68267.1"/>
    <property type="molecule type" value="Genomic_DNA"/>
</dbReference>
<feature type="transmembrane region" description="Helical" evidence="2">
    <location>
        <begin position="7"/>
        <end position="26"/>
    </location>
</feature>
<keyword evidence="1" id="KW-0175">Coiled coil</keyword>
<keyword evidence="2" id="KW-0472">Membrane</keyword>
<feature type="coiled-coil region" evidence="1">
    <location>
        <begin position="45"/>
        <end position="72"/>
    </location>
</feature>
<keyword evidence="2" id="KW-1133">Transmembrane helix</keyword>
<feature type="transmembrane region" description="Helical" evidence="2">
    <location>
        <begin position="32"/>
        <end position="50"/>
    </location>
</feature>
<keyword evidence="4" id="KW-1185">Reference proteome</keyword>
<reference evidence="3 4" key="1">
    <citation type="submission" date="2019-03" db="EMBL/GenBank/DDBJ databases">
        <title>Sapientia aquatica gen. nov., sp. nov., isolated from a crater lake.</title>
        <authorList>
            <person name="Felfoldi T."/>
            <person name="Szabo A."/>
            <person name="Toth E."/>
            <person name="Schumann P."/>
            <person name="Keki Z."/>
            <person name="Marialigeti K."/>
            <person name="Mathe I."/>
        </authorList>
    </citation>
    <scope>NUCLEOTIDE SEQUENCE [LARGE SCALE GENOMIC DNA]</scope>
    <source>
        <strain evidence="3 4">SA-152</strain>
    </source>
</reference>
<sequence length="94" mass="11241">MMNVFRWALERLLSLVFVMLLVLVFMRCDALFSSNWIDFLLAFVALGLMLKNHQLTNRLEQLNQAKKKDMRHMMDLIIENRRLNQGRESDQRSN</sequence>
<keyword evidence="2" id="KW-0812">Transmembrane</keyword>